<reference evidence="9 10" key="1">
    <citation type="submission" date="2020-09" db="EMBL/GenBank/DDBJ databases">
        <title>Diversity and distribution of actinomycetes associated with coral in the coast of Hainan.</title>
        <authorList>
            <person name="Li F."/>
        </authorList>
    </citation>
    <scope>NUCLEOTIDE SEQUENCE [LARGE SCALE GENOMIC DNA]</scope>
    <source>
        <strain evidence="9 10">HNM0947</strain>
    </source>
</reference>
<dbReference type="Gene3D" id="2.60.40.10">
    <property type="entry name" value="Immunoglobulins"/>
    <property type="match status" value="1"/>
</dbReference>
<dbReference type="PROSITE" id="PS50011">
    <property type="entry name" value="PROTEIN_KINASE_DOM"/>
    <property type="match status" value="1"/>
</dbReference>
<dbReference type="InterPro" id="IPR011009">
    <property type="entry name" value="Kinase-like_dom_sf"/>
</dbReference>
<dbReference type="Pfam" id="PF00069">
    <property type="entry name" value="Pkinase"/>
    <property type="match status" value="1"/>
</dbReference>
<dbReference type="CDD" id="cd14014">
    <property type="entry name" value="STKc_PknB_like"/>
    <property type="match status" value="1"/>
</dbReference>
<evidence type="ECO:0000313" key="10">
    <source>
        <dbReference type="Proteomes" id="UP000806528"/>
    </source>
</evidence>
<feature type="region of interest" description="Disordered" evidence="7">
    <location>
        <begin position="355"/>
        <end position="374"/>
    </location>
</feature>
<dbReference type="SUPFAM" id="SSF49265">
    <property type="entry name" value="Fibronectin type III"/>
    <property type="match status" value="1"/>
</dbReference>
<evidence type="ECO:0000256" key="1">
    <source>
        <dbReference type="ARBA" id="ARBA00012513"/>
    </source>
</evidence>
<evidence type="ECO:0000313" key="9">
    <source>
        <dbReference type="EMBL" id="MBE3000926.1"/>
    </source>
</evidence>
<feature type="region of interest" description="Disordered" evidence="7">
    <location>
        <begin position="566"/>
        <end position="635"/>
    </location>
</feature>
<keyword evidence="2 9" id="KW-0723">Serine/threonine-protein kinase</keyword>
<keyword evidence="5 9" id="KW-0418">Kinase</keyword>
<proteinExistence type="predicted"/>
<feature type="compositionally biased region" description="Basic and acidic residues" evidence="7">
    <location>
        <begin position="568"/>
        <end position="579"/>
    </location>
</feature>
<keyword evidence="3" id="KW-0808">Transferase</keyword>
<dbReference type="PANTHER" id="PTHR43289">
    <property type="entry name" value="MITOGEN-ACTIVATED PROTEIN KINASE KINASE KINASE 20-RELATED"/>
    <property type="match status" value="1"/>
</dbReference>
<accession>A0ABR9PAQ1</accession>
<feature type="region of interest" description="Disordered" evidence="7">
    <location>
        <begin position="379"/>
        <end position="405"/>
    </location>
</feature>
<feature type="compositionally biased region" description="Pro residues" evidence="7">
    <location>
        <begin position="473"/>
        <end position="482"/>
    </location>
</feature>
<keyword evidence="10" id="KW-1185">Reference proteome</keyword>
<evidence type="ECO:0000259" key="8">
    <source>
        <dbReference type="PROSITE" id="PS50011"/>
    </source>
</evidence>
<feature type="compositionally biased region" description="Acidic residues" evidence="7">
    <location>
        <begin position="580"/>
        <end position="604"/>
    </location>
</feature>
<feature type="compositionally biased region" description="Low complexity" evidence="7">
    <location>
        <begin position="280"/>
        <end position="291"/>
    </location>
</feature>
<dbReference type="InterPro" id="IPR000719">
    <property type="entry name" value="Prot_kinase_dom"/>
</dbReference>
<sequence length="635" mass="66323">MHRSDATQIFAAVRETSGIDAAVKVIAKPERARREISTLRTLADAPGVVPLMDAGRTTMGHEFLVLPLYPDGSLGQVLGRNGPSSLRQTVAVGRSVGAALANLHSKGLLHNAVAPENILAGSTSLLTGFSAVIRAGDDGVPVRSTESFLHAPPEAFRGERLVPSSDVYRLASTLWTMLMGRTPFSRENGAPLDNAAYMERVASMDAPRVDHQDVSRVLSRILTRAMAKAPEDRYQNAGEFAHALERARTGTTGTGGSPVSLSTRPSEAPPSPVVPPAPVPEQQVEQGPGPVSRREQRERFPEPESSEKTPAREAPPEPRPDHAPATVRHNETVGWSDARPNTTTDDGPELRADDAVEASVATSSSTSTIGPVPAQWKALEGWSGDSGTRLPGGGPGQADARQDDPVWNDLDEEPRWRKHLNIAVAASGVLLFTGAVGIVMAAQPDIDGSALASVAEPTEEEAADQENTEDPVPVEPSPPPAIDEPTEVVLDDNGNSVTLNWSDNSGGTASYFVLGGQQDHDPSTLARTGPGAVTTQVNTEVPNSEYCFTVIAVDGTAAPADEVCTTRAADRAEAERQAEEEAEEEREEEEDEDAADGEEDEDDSSGSGGGGSGSDDSGSGGSGSGGSGSSGGSGD</sequence>
<evidence type="ECO:0000256" key="2">
    <source>
        <dbReference type="ARBA" id="ARBA00022527"/>
    </source>
</evidence>
<evidence type="ECO:0000256" key="6">
    <source>
        <dbReference type="ARBA" id="ARBA00022840"/>
    </source>
</evidence>
<feature type="compositionally biased region" description="Gly residues" evidence="7">
    <location>
        <begin position="606"/>
        <end position="635"/>
    </location>
</feature>
<feature type="region of interest" description="Disordered" evidence="7">
    <location>
        <begin position="246"/>
        <end position="350"/>
    </location>
</feature>
<comment type="caution">
    <text evidence="9">The sequence shown here is derived from an EMBL/GenBank/DDBJ whole genome shotgun (WGS) entry which is preliminary data.</text>
</comment>
<feature type="compositionally biased region" description="Low complexity" evidence="7">
    <location>
        <begin position="357"/>
        <end position="368"/>
    </location>
</feature>
<gene>
    <name evidence="9" type="ORF">IDM40_19840</name>
</gene>
<dbReference type="Gene3D" id="1.10.510.10">
    <property type="entry name" value="Transferase(Phosphotransferase) domain 1"/>
    <property type="match status" value="1"/>
</dbReference>
<name>A0ABR9PAQ1_9ACTN</name>
<feature type="compositionally biased region" description="Acidic residues" evidence="7">
    <location>
        <begin position="457"/>
        <end position="469"/>
    </location>
</feature>
<dbReference type="InterPro" id="IPR013783">
    <property type="entry name" value="Ig-like_fold"/>
</dbReference>
<dbReference type="PANTHER" id="PTHR43289:SF6">
    <property type="entry name" value="SERINE_THREONINE-PROTEIN KINASE NEKL-3"/>
    <property type="match status" value="1"/>
</dbReference>
<feature type="compositionally biased region" description="Pro residues" evidence="7">
    <location>
        <begin position="267"/>
        <end position="279"/>
    </location>
</feature>
<evidence type="ECO:0000256" key="3">
    <source>
        <dbReference type="ARBA" id="ARBA00022679"/>
    </source>
</evidence>
<feature type="domain" description="Protein kinase" evidence="8">
    <location>
        <begin position="1"/>
        <end position="245"/>
    </location>
</feature>
<feature type="region of interest" description="Disordered" evidence="7">
    <location>
        <begin position="453"/>
        <end position="484"/>
    </location>
</feature>
<dbReference type="SUPFAM" id="SSF56112">
    <property type="entry name" value="Protein kinase-like (PK-like)"/>
    <property type="match status" value="1"/>
</dbReference>
<evidence type="ECO:0000256" key="7">
    <source>
        <dbReference type="SAM" id="MobiDB-lite"/>
    </source>
</evidence>
<evidence type="ECO:0000256" key="4">
    <source>
        <dbReference type="ARBA" id="ARBA00022741"/>
    </source>
</evidence>
<dbReference type="InterPro" id="IPR036116">
    <property type="entry name" value="FN3_sf"/>
</dbReference>
<dbReference type="Proteomes" id="UP000806528">
    <property type="component" value="Unassembled WGS sequence"/>
</dbReference>
<organism evidence="9 10">
    <name type="scientific">Nocardiopsis coralli</name>
    <dbReference type="NCBI Taxonomy" id="2772213"/>
    <lineage>
        <taxon>Bacteria</taxon>
        <taxon>Bacillati</taxon>
        <taxon>Actinomycetota</taxon>
        <taxon>Actinomycetes</taxon>
        <taxon>Streptosporangiales</taxon>
        <taxon>Nocardiopsidaceae</taxon>
        <taxon>Nocardiopsis</taxon>
    </lineage>
</organism>
<evidence type="ECO:0000256" key="5">
    <source>
        <dbReference type="ARBA" id="ARBA00022777"/>
    </source>
</evidence>
<feature type="compositionally biased region" description="Basic and acidic residues" evidence="7">
    <location>
        <begin position="292"/>
        <end position="322"/>
    </location>
</feature>
<keyword evidence="4" id="KW-0547">Nucleotide-binding</keyword>
<keyword evidence="6" id="KW-0067">ATP-binding</keyword>
<dbReference type="SMART" id="SM00220">
    <property type="entry name" value="S_TKc"/>
    <property type="match status" value="1"/>
</dbReference>
<dbReference type="EMBL" id="JADBGI010000019">
    <property type="protein sequence ID" value="MBE3000926.1"/>
    <property type="molecule type" value="Genomic_DNA"/>
</dbReference>
<dbReference type="EC" id="2.7.11.1" evidence="1"/>
<dbReference type="GO" id="GO:0004674">
    <property type="term" value="F:protein serine/threonine kinase activity"/>
    <property type="evidence" value="ECO:0007669"/>
    <property type="project" value="UniProtKB-KW"/>
</dbReference>
<protein>
    <recommendedName>
        <fullName evidence="1">non-specific serine/threonine protein kinase</fullName>
        <ecNumber evidence="1">2.7.11.1</ecNumber>
    </recommendedName>
</protein>